<sequence>MISGLLVESYVPSFIHIKCKILKSSNVQWGRPTSGLILQCSVNLLFWGAKSFGDYQISFIRHDEGVNMKDLDLDRSVWLMLLCFPPDAKNLVSLVDKSLVSFGQLIHVHKSSTLSRLVVRVLVNKDSDVPDSVTLSVGTYPRVRTWTVPIYLLCANDVVLGGDEEPIPVDGPTHGLPHPAPGWLGPVGMQPGGNADEGASVAGGNVHVAADGYGAAEGNEAIGMEINDEMPIAADGHGAGANVVLVPEDNVSEPEDFTSLESAADFEASDHGGKEMV</sequence>
<feature type="region of interest" description="Disordered" evidence="1">
    <location>
        <begin position="252"/>
        <end position="277"/>
    </location>
</feature>
<gene>
    <name evidence="2" type="ORF">HU200_023615</name>
</gene>
<accession>A0A835C4V8</accession>
<evidence type="ECO:0000256" key="1">
    <source>
        <dbReference type="SAM" id="MobiDB-lite"/>
    </source>
</evidence>
<keyword evidence="3" id="KW-1185">Reference proteome</keyword>
<comment type="caution">
    <text evidence="2">The sequence shown here is derived from an EMBL/GenBank/DDBJ whole genome shotgun (WGS) entry which is preliminary data.</text>
</comment>
<dbReference type="EMBL" id="JACEFO010001691">
    <property type="protein sequence ID" value="KAF8720712.1"/>
    <property type="molecule type" value="Genomic_DNA"/>
</dbReference>
<reference evidence="2" key="1">
    <citation type="submission" date="2020-07" db="EMBL/GenBank/DDBJ databases">
        <title>Genome sequence and genetic diversity analysis of an under-domesticated orphan crop, white fonio (Digitaria exilis).</title>
        <authorList>
            <person name="Bennetzen J.L."/>
            <person name="Chen S."/>
            <person name="Ma X."/>
            <person name="Wang X."/>
            <person name="Yssel A.E.J."/>
            <person name="Chaluvadi S.R."/>
            <person name="Johnson M."/>
            <person name="Gangashetty P."/>
            <person name="Hamidou F."/>
            <person name="Sanogo M.D."/>
            <person name="Zwaenepoel A."/>
            <person name="Wallace J."/>
            <person name="Van De Peer Y."/>
            <person name="Van Deynze A."/>
        </authorList>
    </citation>
    <scope>NUCLEOTIDE SEQUENCE</scope>
    <source>
        <tissue evidence="2">Leaves</tissue>
    </source>
</reference>
<organism evidence="2 3">
    <name type="scientific">Digitaria exilis</name>
    <dbReference type="NCBI Taxonomy" id="1010633"/>
    <lineage>
        <taxon>Eukaryota</taxon>
        <taxon>Viridiplantae</taxon>
        <taxon>Streptophyta</taxon>
        <taxon>Embryophyta</taxon>
        <taxon>Tracheophyta</taxon>
        <taxon>Spermatophyta</taxon>
        <taxon>Magnoliopsida</taxon>
        <taxon>Liliopsida</taxon>
        <taxon>Poales</taxon>
        <taxon>Poaceae</taxon>
        <taxon>PACMAD clade</taxon>
        <taxon>Panicoideae</taxon>
        <taxon>Panicodae</taxon>
        <taxon>Paniceae</taxon>
        <taxon>Anthephorinae</taxon>
        <taxon>Digitaria</taxon>
    </lineage>
</organism>
<name>A0A835C4V8_9POAL</name>
<protein>
    <submittedName>
        <fullName evidence="2">Uncharacterized protein</fullName>
    </submittedName>
</protein>
<proteinExistence type="predicted"/>
<evidence type="ECO:0000313" key="2">
    <source>
        <dbReference type="EMBL" id="KAF8720712.1"/>
    </source>
</evidence>
<feature type="compositionally biased region" description="Basic and acidic residues" evidence="1">
    <location>
        <begin position="268"/>
        <end position="277"/>
    </location>
</feature>
<dbReference type="PANTHER" id="PTHR33075:SF7">
    <property type="entry name" value="OS02G0303350 PROTEIN"/>
    <property type="match status" value="1"/>
</dbReference>
<dbReference type="AlphaFoldDB" id="A0A835C4V8"/>
<dbReference type="Proteomes" id="UP000636709">
    <property type="component" value="Unassembled WGS sequence"/>
</dbReference>
<evidence type="ECO:0000313" key="3">
    <source>
        <dbReference type="Proteomes" id="UP000636709"/>
    </source>
</evidence>
<dbReference type="PANTHER" id="PTHR33075">
    <property type="entry name" value="OS02G0499800 PROTEIN"/>
    <property type="match status" value="1"/>
</dbReference>
<dbReference type="OrthoDB" id="681776at2759"/>